<name>A0A0I9TGF8_9MYCO</name>
<dbReference type="GO" id="GO:0046872">
    <property type="term" value="F:metal ion binding"/>
    <property type="evidence" value="ECO:0007669"/>
    <property type="project" value="UniProtKB-KW"/>
</dbReference>
<dbReference type="EMBL" id="LDPR01000018">
    <property type="protein sequence ID" value="KLO35027.1"/>
    <property type="molecule type" value="Genomic_DNA"/>
</dbReference>
<evidence type="ECO:0000256" key="3">
    <source>
        <dbReference type="ARBA" id="ARBA00022723"/>
    </source>
</evidence>
<dbReference type="AlphaFoldDB" id="A0A0I9TGF8"/>
<dbReference type="SUPFAM" id="SSF54862">
    <property type="entry name" value="4Fe-4S ferredoxins"/>
    <property type="match status" value="1"/>
</dbReference>
<dbReference type="Proteomes" id="UP000036334">
    <property type="component" value="Unassembled WGS sequence"/>
</dbReference>
<dbReference type="GO" id="GO:0051538">
    <property type="term" value="F:3 iron, 4 sulfur cluster binding"/>
    <property type="evidence" value="ECO:0007669"/>
    <property type="project" value="UniProtKB-KW"/>
</dbReference>
<proteinExistence type="predicted"/>
<accession>A0A0I9TGF8</accession>
<dbReference type="PATRIC" id="fig|29311.18.peg.2191"/>
<gene>
    <name evidence="8" type="ORF">ABH38_16915</name>
</gene>
<dbReference type="PANTHER" id="PTHR36923">
    <property type="entry name" value="FERREDOXIN"/>
    <property type="match status" value="1"/>
</dbReference>
<evidence type="ECO:0000256" key="4">
    <source>
        <dbReference type="ARBA" id="ARBA00022982"/>
    </source>
</evidence>
<evidence type="ECO:0000256" key="5">
    <source>
        <dbReference type="ARBA" id="ARBA00023004"/>
    </source>
</evidence>
<evidence type="ECO:0000313" key="8">
    <source>
        <dbReference type="EMBL" id="KLO35027.1"/>
    </source>
</evidence>
<reference evidence="8 9" key="1">
    <citation type="submission" date="2015-05" db="EMBL/GenBank/DDBJ databases">
        <title>Genome sequence of Mycobacterium haemophilum.</title>
        <authorList>
            <person name="Greninger A.L."/>
            <person name="Cunningham G."/>
            <person name="Miller S."/>
        </authorList>
    </citation>
    <scope>NUCLEOTIDE SEQUENCE [LARGE SCALE GENOMIC DNA]</scope>
    <source>
        <strain evidence="9">UC1</strain>
    </source>
</reference>
<keyword evidence="2" id="KW-0813">Transport</keyword>
<dbReference type="PANTHER" id="PTHR36923:SF3">
    <property type="entry name" value="FERREDOXIN"/>
    <property type="match status" value="1"/>
</dbReference>
<keyword evidence="6" id="KW-0411">Iron-sulfur</keyword>
<keyword evidence="3" id="KW-0479">Metal-binding</keyword>
<keyword evidence="5" id="KW-0408">Iron</keyword>
<sequence length="64" mass="7131">MKVRLEQSRCVGHAQCYAVDPQLFPIDDSGYSTLEEHEVRPEDAQLIRDGVAACPEMALILEAD</sequence>
<evidence type="ECO:0000256" key="1">
    <source>
        <dbReference type="ARBA" id="ARBA00001927"/>
    </source>
</evidence>
<organism evidence="8 9">
    <name type="scientific">Mycobacterium haemophilum</name>
    <dbReference type="NCBI Taxonomy" id="29311"/>
    <lineage>
        <taxon>Bacteria</taxon>
        <taxon>Bacillati</taxon>
        <taxon>Actinomycetota</taxon>
        <taxon>Actinomycetes</taxon>
        <taxon>Mycobacteriales</taxon>
        <taxon>Mycobacteriaceae</taxon>
        <taxon>Mycobacterium</taxon>
    </lineage>
</organism>
<dbReference type="RefSeq" id="WP_047316130.1">
    <property type="nucleotide sequence ID" value="NZ_LDPQ01000021.1"/>
</dbReference>
<comment type="cofactor">
    <cofactor evidence="1">
        <name>[3Fe-4S] cluster</name>
        <dbReference type="ChEBI" id="CHEBI:21137"/>
    </cofactor>
</comment>
<keyword evidence="9" id="KW-1185">Reference proteome</keyword>
<comment type="caution">
    <text evidence="8">The sequence shown here is derived from an EMBL/GenBank/DDBJ whole genome shotgun (WGS) entry which is preliminary data.</text>
</comment>
<protein>
    <submittedName>
        <fullName evidence="8">Ferredoxin</fullName>
    </submittedName>
</protein>
<dbReference type="InterPro" id="IPR051269">
    <property type="entry name" value="Fe-S_cluster_ET"/>
</dbReference>
<dbReference type="Gene3D" id="3.30.70.20">
    <property type="match status" value="1"/>
</dbReference>
<evidence type="ECO:0000313" key="9">
    <source>
        <dbReference type="Proteomes" id="UP000036334"/>
    </source>
</evidence>
<dbReference type="OrthoDB" id="3215519at2"/>
<evidence type="ECO:0000256" key="2">
    <source>
        <dbReference type="ARBA" id="ARBA00022448"/>
    </source>
</evidence>
<dbReference type="Pfam" id="PF13459">
    <property type="entry name" value="Fer4_15"/>
    <property type="match status" value="1"/>
</dbReference>
<dbReference type="STRING" id="1202450.B586_11980"/>
<evidence type="ECO:0000256" key="7">
    <source>
        <dbReference type="ARBA" id="ARBA00023291"/>
    </source>
</evidence>
<keyword evidence="7" id="KW-0003">3Fe-4S</keyword>
<evidence type="ECO:0000256" key="6">
    <source>
        <dbReference type="ARBA" id="ARBA00023014"/>
    </source>
</evidence>
<keyword evidence="4" id="KW-0249">Electron transport</keyword>